<name>A0A6J4HJH5_9BACT</name>
<accession>A0A6J4HJH5</accession>
<evidence type="ECO:0000313" key="1">
    <source>
        <dbReference type="EMBL" id="CAA9226222.1"/>
    </source>
</evidence>
<sequence length="109" mass="11858">MSLALWDEPLSDEEREALLDRIAGAVVGRGLEAPAVMALEIHRPFSFLASQGLIVFGPLLGPLAGIERMQNASRLLREPGVVEVLIRRIEDMAQARDERRQKTSPAGGG</sequence>
<reference evidence="1" key="1">
    <citation type="submission" date="2020-02" db="EMBL/GenBank/DDBJ databases">
        <authorList>
            <person name="Meier V. D."/>
        </authorList>
    </citation>
    <scope>NUCLEOTIDE SEQUENCE</scope>
    <source>
        <strain evidence="1">AVDCRST_MAG63</strain>
    </source>
</reference>
<dbReference type="EMBL" id="CADCTO010000097">
    <property type="protein sequence ID" value="CAA9226222.1"/>
    <property type="molecule type" value="Genomic_DNA"/>
</dbReference>
<proteinExistence type="predicted"/>
<dbReference type="AlphaFoldDB" id="A0A6J4HJH5"/>
<organism evidence="1">
    <name type="scientific">uncultured Armatimonadetes bacterium</name>
    <dbReference type="NCBI Taxonomy" id="157466"/>
    <lineage>
        <taxon>Bacteria</taxon>
        <taxon>Bacillati</taxon>
        <taxon>Armatimonadota</taxon>
        <taxon>environmental samples</taxon>
    </lineage>
</organism>
<protein>
    <submittedName>
        <fullName evidence="1">Uncharacterized protein</fullName>
    </submittedName>
</protein>
<gene>
    <name evidence="1" type="ORF">AVDCRST_MAG63-768</name>
</gene>